<reference evidence="2" key="1">
    <citation type="submission" date="2023-03" db="EMBL/GenBank/DDBJ databases">
        <title>Massive genome expansion in bonnet fungi (Mycena s.s.) driven by repeated elements and novel gene families across ecological guilds.</title>
        <authorList>
            <consortium name="Lawrence Berkeley National Laboratory"/>
            <person name="Harder C.B."/>
            <person name="Miyauchi S."/>
            <person name="Viragh M."/>
            <person name="Kuo A."/>
            <person name="Thoen E."/>
            <person name="Andreopoulos B."/>
            <person name="Lu D."/>
            <person name="Skrede I."/>
            <person name="Drula E."/>
            <person name="Henrissat B."/>
            <person name="Morin E."/>
            <person name="Kohler A."/>
            <person name="Barry K."/>
            <person name="LaButti K."/>
            <person name="Morin E."/>
            <person name="Salamov A."/>
            <person name="Lipzen A."/>
            <person name="Mereny Z."/>
            <person name="Hegedus B."/>
            <person name="Baldrian P."/>
            <person name="Stursova M."/>
            <person name="Weitz H."/>
            <person name="Taylor A."/>
            <person name="Grigoriev I.V."/>
            <person name="Nagy L.G."/>
            <person name="Martin F."/>
            <person name="Kauserud H."/>
        </authorList>
    </citation>
    <scope>NUCLEOTIDE SEQUENCE</scope>
    <source>
        <strain evidence="2">9284</strain>
    </source>
</reference>
<keyword evidence="1" id="KW-1133">Transmembrane helix</keyword>
<evidence type="ECO:0000256" key="1">
    <source>
        <dbReference type="SAM" id="Phobius"/>
    </source>
</evidence>
<sequence length="506" mass="55192">MIFRALNVAGILVPVALVLLWPPLSTYEFSPRRVIHSSDTTVLLASFWICPASIHAFLSRLVQAAIISRAQNLVVAYAYALWLAIASVRTLTGYLLTRSVGWAFPALFSHSALYESASGFGPSLLALLVLNGVPELPSRLEPLFVGAICAALTWLEDAPWTYAIATLVVVPISLVQPFFLHPTTTTQFLLPISEKTQSRTTTRARHVAIRVLACLVVVVAPQWLPTPSAPAPTFPTFPNPLLDIVVLSYPRPHDDPTSSLLNTTLASLIPLAAVPGIAISVFTHANINSHPSFLAAQSHFAPKVEFYADTDVHVDAAAGQYLHAGEALRWAADTRKAEWVMLLEDDFPLCGEKARRDLALVMQELERGRHGGQEFLERRGAFIGTGGSGLIFHRTLLPIVSTTLHLHASTASALPVDVVRRPADLVMQDCLLGTDPLCPRRAEVMKMHHAGRVAPGGNMVITSRMIIDHIGAVSSTAANRRYGQDQWRCGWRHPFHGMDEVDVVVV</sequence>
<dbReference type="AlphaFoldDB" id="A0AAD7FWT4"/>
<dbReference type="EMBL" id="JARKIF010000004">
    <property type="protein sequence ID" value="KAJ7641629.1"/>
    <property type="molecule type" value="Genomic_DNA"/>
</dbReference>
<keyword evidence="1" id="KW-0472">Membrane</keyword>
<feature type="transmembrane region" description="Helical" evidence="1">
    <location>
        <begin position="42"/>
        <end position="62"/>
    </location>
</feature>
<keyword evidence="3" id="KW-1185">Reference proteome</keyword>
<feature type="transmembrane region" description="Helical" evidence="1">
    <location>
        <begin position="260"/>
        <end position="282"/>
    </location>
</feature>
<dbReference type="Proteomes" id="UP001221142">
    <property type="component" value="Unassembled WGS sequence"/>
</dbReference>
<feature type="transmembrane region" description="Helical" evidence="1">
    <location>
        <begin position="74"/>
        <end position="96"/>
    </location>
</feature>
<comment type="caution">
    <text evidence="2">The sequence shown here is derived from an EMBL/GenBank/DDBJ whole genome shotgun (WGS) entry which is preliminary data.</text>
</comment>
<protein>
    <submittedName>
        <fullName evidence="2">Uncharacterized protein</fullName>
    </submittedName>
</protein>
<accession>A0AAD7FWT4</accession>
<organism evidence="2 3">
    <name type="scientific">Roridomyces roridus</name>
    <dbReference type="NCBI Taxonomy" id="1738132"/>
    <lineage>
        <taxon>Eukaryota</taxon>
        <taxon>Fungi</taxon>
        <taxon>Dikarya</taxon>
        <taxon>Basidiomycota</taxon>
        <taxon>Agaricomycotina</taxon>
        <taxon>Agaricomycetes</taxon>
        <taxon>Agaricomycetidae</taxon>
        <taxon>Agaricales</taxon>
        <taxon>Marasmiineae</taxon>
        <taxon>Mycenaceae</taxon>
        <taxon>Roridomyces</taxon>
    </lineage>
</organism>
<keyword evidence="1" id="KW-0812">Transmembrane</keyword>
<feature type="transmembrane region" description="Helical" evidence="1">
    <location>
        <begin position="161"/>
        <end position="180"/>
    </location>
</feature>
<evidence type="ECO:0000313" key="3">
    <source>
        <dbReference type="Proteomes" id="UP001221142"/>
    </source>
</evidence>
<proteinExistence type="predicted"/>
<gene>
    <name evidence="2" type="ORF">FB45DRAFT_360255</name>
</gene>
<feature type="transmembrane region" description="Helical" evidence="1">
    <location>
        <begin position="207"/>
        <end position="224"/>
    </location>
</feature>
<name>A0AAD7FWT4_9AGAR</name>
<evidence type="ECO:0000313" key="2">
    <source>
        <dbReference type="EMBL" id="KAJ7641629.1"/>
    </source>
</evidence>